<dbReference type="GO" id="GO:0016987">
    <property type="term" value="F:sigma factor activity"/>
    <property type="evidence" value="ECO:0007669"/>
    <property type="project" value="UniProtKB-KW"/>
</dbReference>
<dbReference type="InterPro" id="IPR053812">
    <property type="entry name" value="HTH_Sigma70_ECF-like"/>
</dbReference>
<sequence>MSDPDKASITQLLISWQDGNSTALDELLPMVYRELKAISRNYLRGERSGHTLSATALVHEAYVKLIDQDRITWQNRAQFFAIISTLMRRTLLQHARTRNAQKRGSGEQHLTLRETIHFFGDTTEIDIIDLDSALTELTKMDERKGRIVEMRFFAGLTEPEIADVLEISESTVRREWRSARAWLYKALRAK</sequence>
<proteinExistence type="inferred from homology"/>
<keyword evidence="3" id="KW-0731">Sigma factor</keyword>
<dbReference type="Proteomes" id="UP000664417">
    <property type="component" value="Unassembled WGS sequence"/>
</dbReference>
<gene>
    <name evidence="6" type="ORF">J3U88_02695</name>
    <name evidence="7" type="ORF">J3U88_09335</name>
</gene>
<reference evidence="6" key="1">
    <citation type="submission" date="2021-03" db="EMBL/GenBank/DDBJ databases">
        <authorList>
            <person name="Wang G."/>
        </authorList>
    </citation>
    <scope>NUCLEOTIDE SEQUENCE</scope>
    <source>
        <strain evidence="6">KCTC 12899</strain>
    </source>
</reference>
<keyword evidence="2" id="KW-0805">Transcription regulation</keyword>
<dbReference type="InterPro" id="IPR039425">
    <property type="entry name" value="RNA_pol_sigma-70-like"/>
</dbReference>
<dbReference type="PANTHER" id="PTHR43133:SF39">
    <property type="entry name" value="SIMILAR TO RNA POLYMERASE SIGMA-E FACTOR"/>
    <property type="match status" value="1"/>
</dbReference>
<dbReference type="InterPro" id="IPR014284">
    <property type="entry name" value="RNA_pol_sigma-70_dom"/>
</dbReference>
<evidence type="ECO:0000313" key="6">
    <source>
        <dbReference type="EMBL" id="MBO1317354.1"/>
    </source>
</evidence>
<evidence type="ECO:0000256" key="1">
    <source>
        <dbReference type="ARBA" id="ARBA00010641"/>
    </source>
</evidence>
<comment type="caution">
    <text evidence="6">The sequence shown here is derived from an EMBL/GenBank/DDBJ whole genome shotgun (WGS) entry which is preliminary data.</text>
</comment>
<dbReference type="InterPro" id="IPR011517">
    <property type="entry name" value="RNA_pol_sigma70_ECF-like"/>
</dbReference>
<evidence type="ECO:0000256" key="2">
    <source>
        <dbReference type="ARBA" id="ARBA00023015"/>
    </source>
</evidence>
<dbReference type="GO" id="GO:0006352">
    <property type="term" value="P:DNA-templated transcription initiation"/>
    <property type="evidence" value="ECO:0007669"/>
    <property type="project" value="InterPro"/>
</dbReference>
<evidence type="ECO:0000313" key="7">
    <source>
        <dbReference type="EMBL" id="MBO1318661.1"/>
    </source>
</evidence>
<dbReference type="AlphaFoldDB" id="A0A8J7U254"/>
<organism evidence="6 8">
    <name type="scientific">Acanthopleuribacter pedis</name>
    <dbReference type="NCBI Taxonomy" id="442870"/>
    <lineage>
        <taxon>Bacteria</taxon>
        <taxon>Pseudomonadati</taxon>
        <taxon>Acidobacteriota</taxon>
        <taxon>Holophagae</taxon>
        <taxon>Acanthopleuribacterales</taxon>
        <taxon>Acanthopleuribacteraceae</taxon>
        <taxon>Acanthopleuribacter</taxon>
    </lineage>
</organism>
<keyword evidence="8" id="KW-1185">Reference proteome</keyword>
<evidence type="ECO:0000256" key="3">
    <source>
        <dbReference type="ARBA" id="ARBA00023082"/>
    </source>
</evidence>
<dbReference type="EMBL" id="JAFREP010000002">
    <property type="protein sequence ID" value="MBO1317354.1"/>
    <property type="molecule type" value="Genomic_DNA"/>
</dbReference>
<evidence type="ECO:0000259" key="5">
    <source>
        <dbReference type="Pfam" id="PF07638"/>
    </source>
</evidence>
<dbReference type="InterPro" id="IPR013324">
    <property type="entry name" value="RNA_pol_sigma_r3/r4-like"/>
</dbReference>
<protein>
    <submittedName>
        <fullName evidence="6">Sigma-70 family RNA polymerase sigma factor</fullName>
    </submittedName>
</protein>
<dbReference type="SUPFAM" id="SSF88659">
    <property type="entry name" value="Sigma3 and sigma4 domains of RNA polymerase sigma factors"/>
    <property type="match status" value="1"/>
</dbReference>
<keyword evidence="4" id="KW-0804">Transcription</keyword>
<dbReference type="Gene3D" id="1.10.10.10">
    <property type="entry name" value="Winged helix-like DNA-binding domain superfamily/Winged helix DNA-binding domain"/>
    <property type="match status" value="1"/>
</dbReference>
<evidence type="ECO:0000313" key="8">
    <source>
        <dbReference type="Proteomes" id="UP000664417"/>
    </source>
</evidence>
<dbReference type="EMBL" id="JAFREP010000006">
    <property type="protein sequence ID" value="MBO1318661.1"/>
    <property type="molecule type" value="Genomic_DNA"/>
</dbReference>
<dbReference type="Pfam" id="PF07638">
    <property type="entry name" value="Sigma70_ECF"/>
    <property type="match status" value="1"/>
</dbReference>
<dbReference type="NCBIfam" id="TIGR02999">
    <property type="entry name" value="Sig-70_X6"/>
    <property type="match status" value="1"/>
</dbReference>
<dbReference type="SUPFAM" id="SSF88946">
    <property type="entry name" value="Sigma2 domain of RNA polymerase sigma factors"/>
    <property type="match status" value="1"/>
</dbReference>
<evidence type="ECO:0000256" key="4">
    <source>
        <dbReference type="ARBA" id="ARBA00023163"/>
    </source>
</evidence>
<dbReference type="NCBIfam" id="TIGR02937">
    <property type="entry name" value="sigma70-ECF"/>
    <property type="match status" value="1"/>
</dbReference>
<comment type="similarity">
    <text evidence="1">Belongs to the sigma-70 factor family. ECF subfamily.</text>
</comment>
<accession>A0A8J7U254</accession>
<dbReference type="InterPro" id="IPR013325">
    <property type="entry name" value="RNA_pol_sigma_r2"/>
</dbReference>
<dbReference type="InterPro" id="IPR036388">
    <property type="entry name" value="WH-like_DNA-bd_sf"/>
</dbReference>
<dbReference type="RefSeq" id="WP_207856591.1">
    <property type="nucleotide sequence ID" value="NZ_JAFREP010000002.1"/>
</dbReference>
<name>A0A8J7U254_9BACT</name>
<dbReference type="PANTHER" id="PTHR43133">
    <property type="entry name" value="RNA POLYMERASE ECF-TYPE SIGMA FACTO"/>
    <property type="match status" value="1"/>
</dbReference>
<feature type="domain" description="RNA polymerase sigma-70 ECF-like HTH" evidence="5">
    <location>
        <begin position="7"/>
        <end position="188"/>
    </location>
</feature>